<feature type="chain" id="PRO_5020966111" description="Syndecan/Neurexin domain-containing protein" evidence="3">
    <location>
        <begin position="31"/>
        <end position="452"/>
    </location>
</feature>
<name>A0A4U5PDL4_STECR</name>
<feature type="region of interest" description="Disordered" evidence="1">
    <location>
        <begin position="54"/>
        <end position="118"/>
    </location>
</feature>
<dbReference type="EMBL" id="AZBU02000002">
    <property type="protein sequence ID" value="TKR94522.1"/>
    <property type="molecule type" value="Genomic_DNA"/>
</dbReference>
<sequence>MFAQRSCPAPRLNASLVFLLLLSSVNHVTAAIEGGDRTKEEKAPNPLPKIVDAANFAEPGAKTEGGGSQLNPADPGQAEKDVNGEFSVPKAEGGGDDGTPKEVKSEHAQDQTKDVISVVPKTEGGAQSLEMKPEAVQPFAKDASGDNTDAHNKVVVKREGAQEEEAKKTSSSAMSSTVDPPTTKEAAEEAVAKSTAGITTTSSDNQNPSTITPGPNETTITATMSWNTTDPGDNSTVTPGGNITDSSLSPNEAHVTTPVVNAPGHQRFRGTTKPTWNSVDLIKKTPSKTGAIIGFTILAVIIVVLLLCIGCYALGRRKQKTPKDVENQSKAGKKDLPPAVSSASDLKDERTQSEGEDGELSEKTAKSKDFSNMSTPVVYSRVPDPLTSDRDITGPKQRPRVQDRHPLIVPRLWPVVVRPSGLCLLQGHAPSIAAAAHILQPPLTLKPRIRIA</sequence>
<evidence type="ECO:0000313" key="4">
    <source>
        <dbReference type="EMBL" id="TKR94522.1"/>
    </source>
</evidence>
<feature type="compositionally biased region" description="Basic and acidic residues" evidence="1">
    <location>
        <begin position="155"/>
        <end position="168"/>
    </location>
</feature>
<protein>
    <recommendedName>
        <fullName evidence="6">Syndecan/Neurexin domain-containing protein</fullName>
    </recommendedName>
</protein>
<keyword evidence="3" id="KW-0732">Signal</keyword>
<feature type="compositionally biased region" description="Basic and acidic residues" evidence="1">
    <location>
        <begin position="360"/>
        <end position="369"/>
    </location>
</feature>
<feature type="compositionally biased region" description="Basic and acidic residues" evidence="1">
    <location>
        <begin position="321"/>
        <end position="336"/>
    </location>
</feature>
<evidence type="ECO:0000313" key="5">
    <source>
        <dbReference type="Proteomes" id="UP000298663"/>
    </source>
</evidence>
<keyword evidence="2" id="KW-0812">Transmembrane</keyword>
<evidence type="ECO:0000256" key="3">
    <source>
        <dbReference type="SAM" id="SignalP"/>
    </source>
</evidence>
<evidence type="ECO:0008006" key="6">
    <source>
        <dbReference type="Google" id="ProtNLM"/>
    </source>
</evidence>
<evidence type="ECO:0000256" key="2">
    <source>
        <dbReference type="SAM" id="Phobius"/>
    </source>
</evidence>
<evidence type="ECO:0000256" key="1">
    <source>
        <dbReference type="SAM" id="MobiDB-lite"/>
    </source>
</evidence>
<feature type="transmembrane region" description="Helical" evidence="2">
    <location>
        <begin position="291"/>
        <end position="314"/>
    </location>
</feature>
<proteinExistence type="predicted"/>
<reference evidence="4 5" key="2">
    <citation type="journal article" date="2019" name="G3 (Bethesda)">
        <title>Hybrid Assembly of the Genome of the Entomopathogenic Nematode Steinernema carpocapsae Identifies the X-Chromosome.</title>
        <authorList>
            <person name="Serra L."/>
            <person name="Macchietto M."/>
            <person name="Macias-Munoz A."/>
            <person name="McGill C.J."/>
            <person name="Rodriguez I.M."/>
            <person name="Rodriguez B."/>
            <person name="Murad R."/>
            <person name="Mortazavi A."/>
        </authorList>
    </citation>
    <scope>NUCLEOTIDE SEQUENCE [LARGE SCALE GENOMIC DNA]</scope>
    <source>
        <strain evidence="4 5">ALL</strain>
    </source>
</reference>
<feature type="compositionally biased region" description="Basic and acidic residues" evidence="1">
    <location>
        <begin position="98"/>
        <end position="113"/>
    </location>
</feature>
<feature type="region of interest" description="Disordered" evidence="1">
    <location>
        <begin position="318"/>
        <end position="400"/>
    </location>
</feature>
<reference evidence="4 5" key="1">
    <citation type="journal article" date="2015" name="Genome Biol.">
        <title>Comparative genomics of Steinernema reveals deeply conserved gene regulatory networks.</title>
        <authorList>
            <person name="Dillman A.R."/>
            <person name="Macchietto M."/>
            <person name="Porter C.F."/>
            <person name="Rogers A."/>
            <person name="Williams B."/>
            <person name="Antoshechkin I."/>
            <person name="Lee M.M."/>
            <person name="Goodwin Z."/>
            <person name="Lu X."/>
            <person name="Lewis E.E."/>
            <person name="Goodrich-Blair H."/>
            <person name="Stock S.P."/>
            <person name="Adams B.J."/>
            <person name="Sternberg P.W."/>
            <person name="Mortazavi A."/>
        </authorList>
    </citation>
    <scope>NUCLEOTIDE SEQUENCE [LARGE SCALE GENOMIC DNA]</scope>
    <source>
        <strain evidence="4 5">ALL</strain>
    </source>
</reference>
<organism evidence="4 5">
    <name type="scientific">Steinernema carpocapsae</name>
    <name type="common">Entomopathogenic nematode</name>
    <dbReference type="NCBI Taxonomy" id="34508"/>
    <lineage>
        <taxon>Eukaryota</taxon>
        <taxon>Metazoa</taxon>
        <taxon>Ecdysozoa</taxon>
        <taxon>Nematoda</taxon>
        <taxon>Chromadorea</taxon>
        <taxon>Rhabditida</taxon>
        <taxon>Tylenchina</taxon>
        <taxon>Panagrolaimomorpha</taxon>
        <taxon>Strongyloidoidea</taxon>
        <taxon>Steinernematidae</taxon>
        <taxon>Steinernema</taxon>
    </lineage>
</organism>
<feature type="region of interest" description="Disordered" evidence="1">
    <location>
        <begin position="155"/>
        <end position="250"/>
    </location>
</feature>
<accession>A0A4U5PDL4</accession>
<feature type="signal peptide" evidence="3">
    <location>
        <begin position="1"/>
        <end position="30"/>
    </location>
</feature>
<dbReference type="Proteomes" id="UP000298663">
    <property type="component" value="Unassembled WGS sequence"/>
</dbReference>
<keyword evidence="2" id="KW-1133">Transmembrane helix</keyword>
<keyword evidence="5" id="KW-1185">Reference proteome</keyword>
<keyword evidence="2" id="KW-0472">Membrane</keyword>
<feature type="compositionally biased region" description="Polar residues" evidence="1">
    <location>
        <begin position="197"/>
        <end position="250"/>
    </location>
</feature>
<dbReference type="AlphaFoldDB" id="A0A4U5PDL4"/>
<comment type="caution">
    <text evidence="4">The sequence shown here is derived from an EMBL/GenBank/DDBJ whole genome shotgun (WGS) entry which is preliminary data.</text>
</comment>
<gene>
    <name evidence="4" type="ORF">L596_008796</name>
</gene>